<dbReference type="InterPro" id="IPR013149">
    <property type="entry name" value="ADH-like_C"/>
</dbReference>
<dbReference type="Proteomes" id="UP000326565">
    <property type="component" value="Unassembled WGS sequence"/>
</dbReference>
<dbReference type="SUPFAM" id="SSF51735">
    <property type="entry name" value="NAD(P)-binding Rossmann-fold domains"/>
    <property type="match status" value="1"/>
</dbReference>
<proteinExistence type="inferred from homology"/>
<dbReference type="InterPro" id="IPR011032">
    <property type="entry name" value="GroES-like_sf"/>
</dbReference>
<keyword evidence="9" id="KW-0496">Mitochondrion</keyword>
<evidence type="ECO:0000256" key="4">
    <source>
        <dbReference type="ARBA" id="ARBA00022832"/>
    </source>
</evidence>
<dbReference type="InterPro" id="IPR051034">
    <property type="entry name" value="Mito_Enoyl-ACP_Reductase"/>
</dbReference>
<evidence type="ECO:0000256" key="6">
    <source>
        <dbReference type="ARBA" id="ARBA00022946"/>
    </source>
</evidence>
<organism evidence="14 15">
    <name type="scientific">Aspergillus leporis</name>
    <dbReference type="NCBI Taxonomy" id="41062"/>
    <lineage>
        <taxon>Eukaryota</taxon>
        <taxon>Fungi</taxon>
        <taxon>Dikarya</taxon>
        <taxon>Ascomycota</taxon>
        <taxon>Pezizomycotina</taxon>
        <taxon>Eurotiomycetes</taxon>
        <taxon>Eurotiomycetidae</taxon>
        <taxon>Eurotiales</taxon>
        <taxon>Aspergillaceae</taxon>
        <taxon>Aspergillus</taxon>
        <taxon>Aspergillus subgen. Circumdati</taxon>
    </lineage>
</organism>
<keyword evidence="4" id="KW-0276">Fatty acid metabolism</keyword>
<dbReference type="InterPro" id="IPR013154">
    <property type="entry name" value="ADH-like_N"/>
</dbReference>
<protein>
    <recommendedName>
        <fullName evidence="11">enoyl-[acyl-carrier-protein] reductase</fullName>
        <ecNumber evidence="11">1.3.1.104</ecNumber>
    </recommendedName>
</protein>
<dbReference type="FunFam" id="3.90.180.10:FF:000029">
    <property type="entry name" value="Mitochondrial enoyl reductase"/>
    <property type="match status" value="1"/>
</dbReference>
<evidence type="ECO:0000259" key="13">
    <source>
        <dbReference type="SMART" id="SM00829"/>
    </source>
</evidence>
<evidence type="ECO:0000256" key="8">
    <source>
        <dbReference type="ARBA" id="ARBA00023098"/>
    </source>
</evidence>
<comment type="subcellular location">
    <subcellularLocation>
        <location evidence="1">Mitochondrion</location>
    </subcellularLocation>
</comment>
<name>A0A5N5WQR2_9EURO</name>
<comment type="catalytic activity">
    <reaction evidence="12">
        <text>a 2,3-saturated acyl-[ACP] + NADP(+) = a (2E)-enoyl-[ACP] + NADPH + H(+)</text>
        <dbReference type="Rhea" id="RHEA:22564"/>
        <dbReference type="Rhea" id="RHEA-COMP:9925"/>
        <dbReference type="Rhea" id="RHEA-COMP:9926"/>
        <dbReference type="ChEBI" id="CHEBI:15378"/>
        <dbReference type="ChEBI" id="CHEBI:57783"/>
        <dbReference type="ChEBI" id="CHEBI:58349"/>
        <dbReference type="ChEBI" id="CHEBI:78784"/>
        <dbReference type="ChEBI" id="CHEBI:78785"/>
        <dbReference type="EC" id="1.3.1.104"/>
    </reaction>
</comment>
<evidence type="ECO:0000256" key="12">
    <source>
        <dbReference type="ARBA" id="ARBA00048843"/>
    </source>
</evidence>
<dbReference type="Gene3D" id="3.40.50.720">
    <property type="entry name" value="NAD(P)-binding Rossmann-like Domain"/>
    <property type="match status" value="1"/>
</dbReference>
<dbReference type="OrthoDB" id="7482721at2759"/>
<evidence type="ECO:0000256" key="5">
    <source>
        <dbReference type="ARBA" id="ARBA00022857"/>
    </source>
</evidence>
<dbReference type="GO" id="GO:0005739">
    <property type="term" value="C:mitochondrion"/>
    <property type="evidence" value="ECO:0007669"/>
    <property type="project" value="UniProtKB-SubCell"/>
</dbReference>
<dbReference type="FunFam" id="3.40.50.720:FF:000112">
    <property type="entry name" value="Enoyl-[acyl-carrier-protein] reductase 1, mitochondrial"/>
    <property type="match status" value="1"/>
</dbReference>
<dbReference type="AlphaFoldDB" id="A0A5N5WQR2"/>
<dbReference type="EC" id="1.3.1.104" evidence="11"/>
<evidence type="ECO:0000256" key="11">
    <source>
        <dbReference type="ARBA" id="ARBA00038963"/>
    </source>
</evidence>
<feature type="domain" description="Enoyl reductase (ER)" evidence="13">
    <location>
        <begin position="68"/>
        <end position="412"/>
    </location>
</feature>
<keyword evidence="15" id="KW-1185">Reference proteome</keyword>
<keyword evidence="5" id="KW-0521">NADP</keyword>
<dbReference type="Gene3D" id="3.90.180.10">
    <property type="entry name" value="Medium-chain alcohol dehydrogenases, catalytic domain"/>
    <property type="match status" value="1"/>
</dbReference>
<comment type="similarity">
    <text evidence="2">Belongs to the zinc-containing alcohol dehydrogenase family. Quinone oxidoreductase subfamily.</text>
</comment>
<dbReference type="CDD" id="cd08290">
    <property type="entry name" value="ETR"/>
    <property type="match status" value="1"/>
</dbReference>
<gene>
    <name evidence="14" type="ORF">BDV29DRAFT_160023</name>
</gene>
<dbReference type="EMBL" id="ML732288">
    <property type="protein sequence ID" value="KAB8070901.1"/>
    <property type="molecule type" value="Genomic_DNA"/>
</dbReference>
<dbReference type="PANTHER" id="PTHR43981">
    <property type="entry name" value="ENOYL-[ACYL-CARRIER-PROTEIN] REDUCTASE, MITOCHONDRIAL"/>
    <property type="match status" value="1"/>
</dbReference>
<dbReference type="Pfam" id="PF00107">
    <property type="entry name" value="ADH_zinc_N"/>
    <property type="match status" value="1"/>
</dbReference>
<evidence type="ECO:0000313" key="15">
    <source>
        <dbReference type="Proteomes" id="UP000326565"/>
    </source>
</evidence>
<keyword evidence="3" id="KW-0444">Lipid biosynthesis</keyword>
<dbReference type="InterPro" id="IPR020843">
    <property type="entry name" value="ER"/>
</dbReference>
<dbReference type="GO" id="GO:0141148">
    <property type="term" value="F:enoyl-[acyl-carrier-protein] reductase (NADPH) activity"/>
    <property type="evidence" value="ECO:0007669"/>
    <property type="project" value="UniProtKB-EC"/>
</dbReference>
<evidence type="ECO:0000256" key="10">
    <source>
        <dbReference type="ARBA" id="ARBA00023160"/>
    </source>
</evidence>
<evidence type="ECO:0000313" key="14">
    <source>
        <dbReference type="EMBL" id="KAB8070901.1"/>
    </source>
</evidence>
<keyword evidence="6" id="KW-0809">Transit peptide</keyword>
<keyword evidence="7" id="KW-0560">Oxidoreductase</keyword>
<dbReference type="SUPFAM" id="SSF50129">
    <property type="entry name" value="GroES-like"/>
    <property type="match status" value="1"/>
</dbReference>
<dbReference type="Pfam" id="PF08240">
    <property type="entry name" value="ADH_N"/>
    <property type="match status" value="1"/>
</dbReference>
<evidence type="ECO:0000256" key="1">
    <source>
        <dbReference type="ARBA" id="ARBA00004173"/>
    </source>
</evidence>
<dbReference type="PANTHER" id="PTHR43981:SF2">
    <property type="entry name" value="ENOYL-[ACYL-CARRIER-PROTEIN] REDUCTASE, MITOCHONDRIAL"/>
    <property type="match status" value="1"/>
</dbReference>
<evidence type="ECO:0000256" key="3">
    <source>
        <dbReference type="ARBA" id="ARBA00022516"/>
    </source>
</evidence>
<dbReference type="SMART" id="SM00829">
    <property type="entry name" value="PKS_ER"/>
    <property type="match status" value="1"/>
</dbReference>
<evidence type="ECO:0000256" key="9">
    <source>
        <dbReference type="ARBA" id="ARBA00023128"/>
    </source>
</evidence>
<keyword evidence="10" id="KW-0275">Fatty acid biosynthesis</keyword>
<evidence type="ECO:0000256" key="2">
    <source>
        <dbReference type="ARBA" id="ARBA00010371"/>
    </source>
</evidence>
<accession>A0A5N5WQR2</accession>
<dbReference type="InterPro" id="IPR036291">
    <property type="entry name" value="NAD(P)-bd_dom_sf"/>
</dbReference>
<dbReference type="GO" id="GO:0006633">
    <property type="term" value="P:fatty acid biosynthetic process"/>
    <property type="evidence" value="ECO:0007669"/>
    <property type="project" value="UniProtKB-KW"/>
</dbReference>
<evidence type="ECO:0000256" key="7">
    <source>
        <dbReference type="ARBA" id="ARBA00023002"/>
    </source>
</evidence>
<keyword evidence="8" id="KW-0443">Lipid metabolism</keyword>
<reference evidence="14 15" key="1">
    <citation type="submission" date="2019-04" db="EMBL/GenBank/DDBJ databases">
        <title>Friends and foes A comparative genomics study of 23 Aspergillus species from section Flavi.</title>
        <authorList>
            <consortium name="DOE Joint Genome Institute"/>
            <person name="Kjaerbolling I."/>
            <person name="Vesth T."/>
            <person name="Frisvad J.C."/>
            <person name="Nybo J.L."/>
            <person name="Theobald S."/>
            <person name="Kildgaard S."/>
            <person name="Isbrandt T."/>
            <person name="Kuo A."/>
            <person name="Sato A."/>
            <person name="Lyhne E.K."/>
            <person name="Kogle M.E."/>
            <person name="Wiebenga A."/>
            <person name="Kun R.S."/>
            <person name="Lubbers R.J."/>
            <person name="Makela M.R."/>
            <person name="Barry K."/>
            <person name="Chovatia M."/>
            <person name="Clum A."/>
            <person name="Daum C."/>
            <person name="Haridas S."/>
            <person name="He G."/>
            <person name="LaButti K."/>
            <person name="Lipzen A."/>
            <person name="Mondo S."/>
            <person name="Riley R."/>
            <person name="Salamov A."/>
            <person name="Simmons B.A."/>
            <person name="Magnuson J.K."/>
            <person name="Henrissat B."/>
            <person name="Mortensen U.H."/>
            <person name="Larsen T.O."/>
            <person name="Devries R.P."/>
            <person name="Grigoriev I.V."/>
            <person name="Machida M."/>
            <person name="Baker S.E."/>
            <person name="Andersen M.R."/>
        </authorList>
    </citation>
    <scope>NUCLEOTIDE SEQUENCE [LARGE SCALE GENOMIC DNA]</scope>
    <source>
        <strain evidence="14 15">CBS 151.66</strain>
    </source>
</reference>
<sequence length="418" mass="45602">MFSRSAARAAIDISRSNAPIFLKARGAPATRQRRGTPSSSLPGVRRYISVYGYTQAKALVYSRYGEPKDVLQLHKHSISPPHGSQVTLRLLAAPLNPADVNQIQGVYPSKPPFQTALGTQEPCAVAGNEGAFEVIATGSSVRTVSKGDWVVMKQTGQGTWRTHAQMNETQLIKIENKDGLTPLQISTVSVNPVTAYRMIKDFCEWDWLRSGEEWLIQNGANSGVGRAAIQLAREWGIKTINVVRERKTAEETEALKAELHELGATAVVTEAELLSRDFKDMVNGFTRNGKEPIRLALNCVGGKSATALAKTLAPGSHLVTYGAMSKQPVSLPSGLLIFKNLAFDGFWVSKWGDKHPQLKENTINDVLQLTRAGKFKDIPVEEIKWVWDTDGSSLTAGVQETLSGYRGGKGLLKYEGGD</sequence>